<sequence length="329" mass="36364">MSDSCAMGCTFCATGTMGIRGNLCSGEILEQVVHASRILASDSDGNNSKQNGKQTKHLDLIRNIVFMGMGEPLNNYANVLTTCKALIDRRLWNLSHNRVTVSTVGVTSRMRDLTRDLPEVNLALSLHAPNQEMREAIVPAAKGTPIESLIEALDEHMMAFARRKLLLENPQESSSDNNDRQGGGQYNNHERVTASKKKRAMIEYVMLEGDTSTIEAAHELGKLCEGRQLVVNLIPYNKTDVKDRLSFEQEKQTMKSIGDIEDGPMSCSSSTAKLTKAISSNRKRGNNDGKEGINEDEERVIRHLIVATGIATSFFIVSAALLMIQRRKK</sequence>
<dbReference type="PANTHER" id="PTHR30544">
    <property type="entry name" value="23S RRNA METHYLTRANSFERASE"/>
    <property type="match status" value="1"/>
</dbReference>
<feature type="domain" description="Radical SAM core" evidence="9">
    <location>
        <begin position="1"/>
        <end position="223"/>
    </location>
</feature>
<evidence type="ECO:0000256" key="5">
    <source>
        <dbReference type="ARBA" id="ARBA00023004"/>
    </source>
</evidence>
<evidence type="ECO:0000313" key="11">
    <source>
        <dbReference type="Proteomes" id="UP001530400"/>
    </source>
</evidence>
<evidence type="ECO:0000256" key="6">
    <source>
        <dbReference type="ARBA" id="ARBA00023014"/>
    </source>
</evidence>
<dbReference type="InterPro" id="IPR007197">
    <property type="entry name" value="rSAM"/>
</dbReference>
<keyword evidence="8" id="KW-1133">Transmembrane helix</keyword>
<feature type="region of interest" description="Disordered" evidence="7">
    <location>
        <begin position="168"/>
        <end position="194"/>
    </location>
</feature>
<accession>A0ABD3N1R6</accession>
<dbReference type="Gene3D" id="3.20.20.70">
    <property type="entry name" value="Aldolase class I"/>
    <property type="match status" value="1"/>
</dbReference>
<keyword evidence="4" id="KW-0479">Metal-binding</keyword>
<evidence type="ECO:0000256" key="8">
    <source>
        <dbReference type="SAM" id="Phobius"/>
    </source>
</evidence>
<evidence type="ECO:0000256" key="2">
    <source>
        <dbReference type="ARBA" id="ARBA00022485"/>
    </source>
</evidence>
<keyword evidence="5" id="KW-0408">Iron</keyword>
<organism evidence="10 11">
    <name type="scientific">Cyclotella atomus</name>
    <dbReference type="NCBI Taxonomy" id="382360"/>
    <lineage>
        <taxon>Eukaryota</taxon>
        <taxon>Sar</taxon>
        <taxon>Stramenopiles</taxon>
        <taxon>Ochrophyta</taxon>
        <taxon>Bacillariophyta</taxon>
        <taxon>Coscinodiscophyceae</taxon>
        <taxon>Thalassiosirophycidae</taxon>
        <taxon>Stephanodiscales</taxon>
        <taxon>Stephanodiscaceae</taxon>
        <taxon>Cyclotella</taxon>
    </lineage>
</organism>
<dbReference type="GO" id="GO:0046872">
    <property type="term" value="F:metal ion binding"/>
    <property type="evidence" value="ECO:0007669"/>
    <property type="project" value="UniProtKB-KW"/>
</dbReference>
<keyword evidence="8" id="KW-0812">Transmembrane</keyword>
<evidence type="ECO:0000256" key="4">
    <source>
        <dbReference type="ARBA" id="ARBA00022723"/>
    </source>
</evidence>
<proteinExistence type="predicted"/>
<dbReference type="PROSITE" id="PS51918">
    <property type="entry name" value="RADICAL_SAM"/>
    <property type="match status" value="1"/>
</dbReference>
<dbReference type="EMBL" id="JALLPJ020001346">
    <property type="protein sequence ID" value="KAL3768487.1"/>
    <property type="molecule type" value="Genomic_DNA"/>
</dbReference>
<evidence type="ECO:0000256" key="1">
    <source>
        <dbReference type="ARBA" id="ARBA00001966"/>
    </source>
</evidence>
<keyword evidence="11" id="KW-1185">Reference proteome</keyword>
<dbReference type="PANTHER" id="PTHR30544:SF8">
    <property type="entry name" value="RADICAL SAM SUPERFAMILY PROTEIN"/>
    <property type="match status" value="1"/>
</dbReference>
<keyword evidence="2" id="KW-0004">4Fe-4S</keyword>
<keyword evidence="3" id="KW-0949">S-adenosyl-L-methionine</keyword>
<evidence type="ECO:0000256" key="3">
    <source>
        <dbReference type="ARBA" id="ARBA00022691"/>
    </source>
</evidence>
<protein>
    <recommendedName>
        <fullName evidence="9">Radical SAM core domain-containing protein</fullName>
    </recommendedName>
</protein>
<comment type="cofactor">
    <cofactor evidence="1">
        <name>[4Fe-4S] cluster</name>
        <dbReference type="ChEBI" id="CHEBI:49883"/>
    </cofactor>
</comment>
<keyword evidence="8" id="KW-0472">Membrane</keyword>
<dbReference type="GO" id="GO:0051539">
    <property type="term" value="F:4 iron, 4 sulfur cluster binding"/>
    <property type="evidence" value="ECO:0007669"/>
    <property type="project" value="UniProtKB-KW"/>
</dbReference>
<dbReference type="AlphaFoldDB" id="A0ABD3N1R6"/>
<evidence type="ECO:0000256" key="7">
    <source>
        <dbReference type="SAM" id="MobiDB-lite"/>
    </source>
</evidence>
<gene>
    <name evidence="10" type="ORF">ACHAWO_008616</name>
</gene>
<feature type="transmembrane region" description="Helical" evidence="8">
    <location>
        <begin position="304"/>
        <end position="324"/>
    </location>
</feature>
<dbReference type="InterPro" id="IPR013785">
    <property type="entry name" value="Aldolase_TIM"/>
</dbReference>
<name>A0ABD3N1R6_9STRA</name>
<keyword evidence="6" id="KW-0411">Iron-sulfur</keyword>
<evidence type="ECO:0000313" key="10">
    <source>
        <dbReference type="EMBL" id="KAL3768487.1"/>
    </source>
</evidence>
<comment type="caution">
    <text evidence="10">The sequence shown here is derived from an EMBL/GenBank/DDBJ whole genome shotgun (WGS) entry which is preliminary data.</text>
</comment>
<evidence type="ECO:0000259" key="9">
    <source>
        <dbReference type="PROSITE" id="PS51918"/>
    </source>
</evidence>
<dbReference type="Proteomes" id="UP001530400">
    <property type="component" value="Unassembled WGS sequence"/>
</dbReference>
<reference evidence="10 11" key="1">
    <citation type="submission" date="2024-10" db="EMBL/GenBank/DDBJ databases">
        <title>Updated reference genomes for cyclostephanoid diatoms.</title>
        <authorList>
            <person name="Roberts W.R."/>
            <person name="Alverson A.J."/>
        </authorList>
    </citation>
    <scope>NUCLEOTIDE SEQUENCE [LARGE SCALE GENOMIC DNA]</scope>
    <source>
        <strain evidence="10 11">AJA010-31</strain>
    </source>
</reference>
<dbReference type="InterPro" id="IPR040072">
    <property type="entry name" value="Methyltransferase_A"/>
</dbReference>